<gene>
    <name evidence="2" type="ORF">PBF_18939</name>
</gene>
<accession>W7LBW1</accession>
<keyword evidence="1" id="KW-1133">Transmembrane helix</keyword>
<keyword evidence="1" id="KW-0812">Transmembrane</keyword>
<keyword evidence="1" id="KW-0472">Membrane</keyword>
<dbReference type="PATRIC" id="fig|1307436.3.peg.4067"/>
<dbReference type="EMBL" id="APVL01000016">
    <property type="protein sequence ID" value="EWG09524.1"/>
    <property type="molecule type" value="Genomic_DNA"/>
</dbReference>
<proteinExistence type="predicted"/>
<dbReference type="Proteomes" id="UP000019270">
    <property type="component" value="Unassembled WGS sequence"/>
</dbReference>
<comment type="caution">
    <text evidence="2">The sequence shown here is derived from an EMBL/GenBank/DDBJ whole genome shotgun (WGS) entry which is preliminary data.</text>
</comment>
<protein>
    <submittedName>
        <fullName evidence="2">Uncharacterized protein</fullName>
    </submittedName>
</protein>
<dbReference type="AlphaFoldDB" id="W7LBW1"/>
<sequence length="66" mass="7634">MRKAVIDVQSFILSYLMQKELFPYVGVALFALILKFAAVISYENSIFFTFFLLIFKAILKCNGMEK</sequence>
<reference evidence="2 3" key="2">
    <citation type="journal article" date="2016" name="Sci. Rep.">
        <title>A novel serine protease, Sep1, from Bacillus firmus DS-1 has nematicidal activity and degrades multiple intestinal-associated nematode proteins.</title>
        <authorList>
            <person name="Geng C."/>
            <person name="Nie X."/>
            <person name="Tang Z."/>
            <person name="Zhang Y."/>
            <person name="Lin J."/>
            <person name="Sun M."/>
            <person name="Peng D."/>
        </authorList>
    </citation>
    <scope>NUCLEOTIDE SEQUENCE [LARGE SCALE GENOMIC DNA]</scope>
    <source>
        <strain evidence="2 3">DS1</strain>
    </source>
</reference>
<reference evidence="3" key="1">
    <citation type="submission" date="2013-03" db="EMBL/GenBank/DDBJ databases">
        <title>Draft genome sequence of Bacillus firmus DS1.</title>
        <authorList>
            <person name="Peng D."/>
            <person name="Zhu L."/>
            <person name="Sun M."/>
        </authorList>
    </citation>
    <scope>NUCLEOTIDE SEQUENCE [LARGE SCALE GENOMIC DNA]</scope>
    <source>
        <strain evidence="3">DS1</strain>
    </source>
</reference>
<evidence type="ECO:0000256" key="1">
    <source>
        <dbReference type="SAM" id="Phobius"/>
    </source>
</evidence>
<feature type="transmembrane region" description="Helical" evidence="1">
    <location>
        <begin position="46"/>
        <end position="63"/>
    </location>
</feature>
<organism evidence="2 3">
    <name type="scientific">Cytobacillus firmus DS1</name>
    <dbReference type="NCBI Taxonomy" id="1307436"/>
    <lineage>
        <taxon>Bacteria</taxon>
        <taxon>Bacillati</taxon>
        <taxon>Bacillota</taxon>
        <taxon>Bacilli</taxon>
        <taxon>Bacillales</taxon>
        <taxon>Bacillaceae</taxon>
        <taxon>Cytobacillus</taxon>
    </lineage>
</organism>
<feature type="transmembrane region" description="Helical" evidence="1">
    <location>
        <begin position="21"/>
        <end position="40"/>
    </location>
</feature>
<evidence type="ECO:0000313" key="3">
    <source>
        <dbReference type="Proteomes" id="UP000019270"/>
    </source>
</evidence>
<evidence type="ECO:0000313" key="2">
    <source>
        <dbReference type="EMBL" id="EWG09524.1"/>
    </source>
</evidence>
<name>W7LBW1_CYTFI</name>